<dbReference type="CDD" id="cd03416">
    <property type="entry name" value="CbiX_SirB_N"/>
    <property type="match status" value="1"/>
</dbReference>
<gene>
    <name evidence="3" type="ORF">Ga0061065_11425</name>
</gene>
<dbReference type="SUPFAM" id="SSF53800">
    <property type="entry name" value="Chelatase"/>
    <property type="match status" value="1"/>
</dbReference>
<evidence type="ECO:0000256" key="2">
    <source>
        <dbReference type="ARBA" id="ARBA00023239"/>
    </source>
</evidence>
<accession>A0A0K6IS97</accession>
<dbReference type="STRING" id="1137284.GCA_001418205_03296"/>
<dbReference type="InterPro" id="IPR050963">
    <property type="entry name" value="Sirohydro_Cobaltochel/CbiX"/>
</dbReference>
<dbReference type="OrthoDB" id="9797895at2"/>
<dbReference type="GO" id="GO:0016829">
    <property type="term" value="F:lyase activity"/>
    <property type="evidence" value="ECO:0007669"/>
    <property type="project" value="UniProtKB-KW"/>
</dbReference>
<reference evidence="4" key="1">
    <citation type="submission" date="2015-08" db="EMBL/GenBank/DDBJ databases">
        <authorList>
            <person name="Varghese N."/>
        </authorList>
    </citation>
    <scope>NUCLEOTIDE SEQUENCE [LARGE SCALE GENOMIC DNA]</scope>
    <source>
        <strain evidence="4">JCM 18476</strain>
    </source>
</reference>
<evidence type="ECO:0000256" key="1">
    <source>
        <dbReference type="ARBA" id="ARBA00022723"/>
    </source>
</evidence>
<dbReference type="Gene3D" id="3.40.50.1400">
    <property type="match status" value="1"/>
</dbReference>
<evidence type="ECO:0000313" key="3">
    <source>
        <dbReference type="EMBL" id="CUB05973.1"/>
    </source>
</evidence>
<sequence length="125" mass="13984">MQLEQFDHIILLAHGSSDPRWKVPFEQLLARVTGVVSEDKVTLAYMELCTPSIEDVLQQLPSETANIAVYPLFFAQGRHLRVDVPEQLEQLNTEQRTLTLLDPIGDDPAVVAAMEKAIISKLTSE</sequence>
<dbReference type="AlphaFoldDB" id="A0A0K6IS97"/>
<keyword evidence="4" id="KW-1185">Reference proteome</keyword>
<proteinExistence type="predicted"/>
<dbReference type="RefSeq" id="WP_055464320.1">
    <property type="nucleotide sequence ID" value="NZ_CYHG01000014.1"/>
</dbReference>
<evidence type="ECO:0000313" key="4">
    <source>
        <dbReference type="Proteomes" id="UP000182769"/>
    </source>
</evidence>
<dbReference type="PANTHER" id="PTHR33542:SF3">
    <property type="entry name" value="SIROHYDROCHLORIN FERROCHELATASE, CHLOROPLASTIC"/>
    <property type="match status" value="1"/>
</dbReference>
<dbReference type="PANTHER" id="PTHR33542">
    <property type="entry name" value="SIROHYDROCHLORIN FERROCHELATASE, CHLOROPLASTIC"/>
    <property type="match status" value="1"/>
</dbReference>
<dbReference type="EMBL" id="CYHG01000014">
    <property type="protein sequence ID" value="CUB05973.1"/>
    <property type="molecule type" value="Genomic_DNA"/>
</dbReference>
<protein>
    <submittedName>
        <fullName evidence="3">CbiX</fullName>
    </submittedName>
</protein>
<name>A0A0K6IS97_9GAMM</name>
<dbReference type="Proteomes" id="UP000182769">
    <property type="component" value="Unassembled WGS sequence"/>
</dbReference>
<dbReference type="Pfam" id="PF01903">
    <property type="entry name" value="CbiX"/>
    <property type="match status" value="1"/>
</dbReference>
<keyword evidence="1" id="KW-0479">Metal-binding</keyword>
<dbReference type="InterPro" id="IPR002762">
    <property type="entry name" value="CbiX-like"/>
</dbReference>
<organism evidence="3 4">
    <name type="scientific">Marinomonas fungiae</name>
    <dbReference type="NCBI Taxonomy" id="1137284"/>
    <lineage>
        <taxon>Bacteria</taxon>
        <taxon>Pseudomonadati</taxon>
        <taxon>Pseudomonadota</taxon>
        <taxon>Gammaproteobacteria</taxon>
        <taxon>Oceanospirillales</taxon>
        <taxon>Oceanospirillaceae</taxon>
        <taxon>Marinomonas</taxon>
    </lineage>
</organism>
<dbReference type="GO" id="GO:0046872">
    <property type="term" value="F:metal ion binding"/>
    <property type="evidence" value="ECO:0007669"/>
    <property type="project" value="UniProtKB-KW"/>
</dbReference>
<keyword evidence="2" id="KW-0456">Lyase</keyword>